<organism evidence="1 2">
    <name type="scientific">Leptospirillum ferriphilum</name>
    <dbReference type="NCBI Taxonomy" id="178606"/>
    <lineage>
        <taxon>Bacteria</taxon>
        <taxon>Pseudomonadati</taxon>
        <taxon>Nitrospirota</taxon>
        <taxon>Nitrospiria</taxon>
        <taxon>Nitrospirales</taxon>
        <taxon>Nitrospiraceae</taxon>
        <taxon>Leptospirillum</taxon>
    </lineage>
</organism>
<dbReference type="AlphaFoldDB" id="A0A094WGI0"/>
<reference evidence="1 2" key="1">
    <citation type="submission" date="2014-06" db="EMBL/GenBank/DDBJ databases">
        <title>Draft genome sequence of iron oxidizing acidophile Leptospirillum ferriphilum DSM14647.</title>
        <authorList>
            <person name="Cardenas J.P."/>
            <person name="Lazcano M."/>
            <person name="Ossandon F.J."/>
            <person name="Corbett M."/>
            <person name="Holmes D.S."/>
            <person name="Watkin E."/>
        </authorList>
    </citation>
    <scope>NUCLEOTIDE SEQUENCE [LARGE SCALE GENOMIC DNA]</scope>
    <source>
        <strain evidence="1 2">DSM 14647</strain>
    </source>
</reference>
<proteinExistence type="predicted"/>
<comment type="caution">
    <text evidence="1">The sequence shown here is derived from an EMBL/GenBank/DDBJ whole genome shotgun (WGS) entry which is preliminary data.</text>
</comment>
<sequence length="48" mass="5772">MGKSVLGRFKVFLNFTFLSRSWKKVWGDDWTSVVKVRHIRIDWERSGD</sequence>
<dbReference type="Proteomes" id="UP000029452">
    <property type="component" value="Unassembled WGS sequence"/>
</dbReference>
<name>A0A094WGI0_9BACT</name>
<evidence type="ECO:0000313" key="1">
    <source>
        <dbReference type="EMBL" id="KGA94767.1"/>
    </source>
</evidence>
<protein>
    <submittedName>
        <fullName evidence="1">Uncharacterized protein</fullName>
    </submittedName>
</protein>
<gene>
    <name evidence="1" type="ORF">LptCag_2197</name>
</gene>
<dbReference type="EMBL" id="JPGK01000002">
    <property type="protein sequence ID" value="KGA94767.1"/>
    <property type="molecule type" value="Genomic_DNA"/>
</dbReference>
<evidence type="ECO:0000313" key="2">
    <source>
        <dbReference type="Proteomes" id="UP000029452"/>
    </source>
</evidence>
<accession>A0A094WGI0</accession>